<dbReference type="EMBL" id="BJXR01000040">
    <property type="protein sequence ID" value="GEN10865.1"/>
    <property type="molecule type" value="Genomic_DNA"/>
</dbReference>
<protein>
    <submittedName>
        <fullName evidence="7">Protein-S-isoprenylcysteine O-methyltransferase Ste14</fullName>
    </submittedName>
    <submittedName>
        <fullName evidence="6">S-isoprenylcysteine methyltransferase-like protein</fullName>
    </submittedName>
</protein>
<keyword evidence="8" id="KW-1185">Reference proteome</keyword>
<dbReference type="InterPro" id="IPR007318">
    <property type="entry name" value="Phopholipid_MeTrfase"/>
</dbReference>
<name>A0A511T9J8_MYXFU</name>
<dbReference type="Proteomes" id="UP000321514">
    <property type="component" value="Unassembled WGS sequence"/>
</dbReference>
<keyword evidence="2 5" id="KW-0812">Transmembrane</keyword>
<evidence type="ECO:0000313" key="9">
    <source>
        <dbReference type="Proteomes" id="UP000321514"/>
    </source>
</evidence>
<keyword evidence="6" id="KW-0489">Methyltransferase</keyword>
<dbReference type="OrthoDB" id="9811969at2"/>
<keyword evidence="4 5" id="KW-0472">Membrane</keyword>
<organism evidence="6 9">
    <name type="scientific">Myxococcus fulvus</name>
    <dbReference type="NCBI Taxonomy" id="33"/>
    <lineage>
        <taxon>Bacteria</taxon>
        <taxon>Pseudomonadati</taxon>
        <taxon>Myxococcota</taxon>
        <taxon>Myxococcia</taxon>
        <taxon>Myxococcales</taxon>
        <taxon>Cystobacterineae</taxon>
        <taxon>Myxococcaceae</taxon>
        <taxon>Myxococcus</taxon>
    </lineage>
</organism>
<dbReference type="InterPro" id="IPR052527">
    <property type="entry name" value="Metal_cation-efflux_comp"/>
</dbReference>
<dbReference type="Pfam" id="PF04191">
    <property type="entry name" value="PEMT"/>
    <property type="match status" value="1"/>
</dbReference>
<dbReference type="GO" id="GO:0008168">
    <property type="term" value="F:methyltransferase activity"/>
    <property type="evidence" value="ECO:0007669"/>
    <property type="project" value="UniProtKB-KW"/>
</dbReference>
<dbReference type="EMBL" id="FOIB01000012">
    <property type="protein sequence ID" value="SEU37401.1"/>
    <property type="molecule type" value="Genomic_DNA"/>
</dbReference>
<gene>
    <name evidence="6" type="ORF">MFU01_59020</name>
    <name evidence="7" type="ORF">SAMN05443572_11286</name>
</gene>
<dbReference type="GO" id="GO:0032259">
    <property type="term" value="P:methylation"/>
    <property type="evidence" value="ECO:0007669"/>
    <property type="project" value="UniProtKB-KW"/>
</dbReference>
<accession>A0A511T9J8</accession>
<comment type="caution">
    <text evidence="6">The sequence shown here is derived from an EMBL/GenBank/DDBJ whole genome shotgun (WGS) entry which is preliminary data.</text>
</comment>
<evidence type="ECO:0000256" key="5">
    <source>
        <dbReference type="SAM" id="Phobius"/>
    </source>
</evidence>
<evidence type="ECO:0000256" key="4">
    <source>
        <dbReference type="ARBA" id="ARBA00023136"/>
    </source>
</evidence>
<reference evidence="6 9" key="2">
    <citation type="submission" date="2019-07" db="EMBL/GenBank/DDBJ databases">
        <title>Whole genome shotgun sequence of Myxococcus fulvus NBRC 100333.</title>
        <authorList>
            <person name="Hosoyama A."/>
            <person name="Uohara A."/>
            <person name="Ohji S."/>
            <person name="Ichikawa N."/>
        </authorList>
    </citation>
    <scope>NUCLEOTIDE SEQUENCE [LARGE SCALE GENOMIC DNA]</scope>
    <source>
        <strain evidence="6 9">NBRC 100333</strain>
    </source>
</reference>
<dbReference type="PANTHER" id="PTHR43847:SF1">
    <property type="entry name" value="BLL3993 PROTEIN"/>
    <property type="match status" value="1"/>
</dbReference>
<dbReference type="AlphaFoldDB" id="A0A511T9J8"/>
<evidence type="ECO:0000313" key="8">
    <source>
        <dbReference type="Proteomes" id="UP000183760"/>
    </source>
</evidence>
<evidence type="ECO:0000313" key="6">
    <source>
        <dbReference type="EMBL" id="GEN10865.1"/>
    </source>
</evidence>
<feature type="transmembrane region" description="Helical" evidence="5">
    <location>
        <begin position="37"/>
        <end position="54"/>
    </location>
</feature>
<reference evidence="7 8" key="1">
    <citation type="submission" date="2016-10" db="EMBL/GenBank/DDBJ databases">
        <authorList>
            <person name="Varghese N."/>
            <person name="Submissions S."/>
        </authorList>
    </citation>
    <scope>NUCLEOTIDE SEQUENCE [LARGE SCALE GENOMIC DNA]</scope>
    <source>
        <strain evidence="7 8">DSM 16525</strain>
    </source>
</reference>
<keyword evidence="6" id="KW-0808">Transferase</keyword>
<dbReference type="GO" id="GO:0012505">
    <property type="term" value="C:endomembrane system"/>
    <property type="evidence" value="ECO:0007669"/>
    <property type="project" value="UniProtKB-SubCell"/>
</dbReference>
<evidence type="ECO:0000313" key="7">
    <source>
        <dbReference type="EMBL" id="SEU37401.1"/>
    </source>
</evidence>
<dbReference type="Proteomes" id="UP000183760">
    <property type="component" value="Unassembled WGS sequence"/>
</dbReference>
<dbReference type="PANTHER" id="PTHR43847">
    <property type="entry name" value="BLL3993 PROTEIN"/>
    <property type="match status" value="1"/>
</dbReference>
<evidence type="ECO:0000256" key="3">
    <source>
        <dbReference type="ARBA" id="ARBA00022989"/>
    </source>
</evidence>
<comment type="subcellular location">
    <subcellularLocation>
        <location evidence="1">Endomembrane system</location>
        <topology evidence="1">Multi-pass membrane protein</topology>
    </subcellularLocation>
</comment>
<keyword evidence="3 5" id="KW-1133">Transmembrane helix</keyword>
<proteinExistence type="predicted"/>
<evidence type="ECO:0000256" key="2">
    <source>
        <dbReference type="ARBA" id="ARBA00022692"/>
    </source>
</evidence>
<evidence type="ECO:0000256" key="1">
    <source>
        <dbReference type="ARBA" id="ARBA00004127"/>
    </source>
</evidence>
<sequence>MRALFLPPVVLLASMSLMVLLHRTAPLLELWGRPSRWLGGALVLGGIVVAQWHARLFKKLGTNINTFEEPGTLTREGLFRFTRNPMYLGFVTSLLGLAIALGSASPFLILAAFVLLTHFWYIRVEEQALLRKFGARYVEYQRAVRRWL</sequence>
<dbReference type="Gene3D" id="1.20.120.1630">
    <property type="match status" value="1"/>
</dbReference>